<dbReference type="PANTHER" id="PTHR44757">
    <property type="entry name" value="DIGUANYLATE CYCLASE DGCP"/>
    <property type="match status" value="1"/>
</dbReference>
<dbReference type="InterPro" id="IPR035919">
    <property type="entry name" value="EAL_sf"/>
</dbReference>
<dbReference type="InterPro" id="IPR000160">
    <property type="entry name" value="GGDEF_dom"/>
</dbReference>
<dbReference type="InterPro" id="IPR000014">
    <property type="entry name" value="PAS"/>
</dbReference>
<gene>
    <name evidence="3" type="ORF">OQ273_20150</name>
</gene>
<dbReference type="FunFam" id="3.30.70.270:FF:000001">
    <property type="entry name" value="Diguanylate cyclase domain protein"/>
    <property type="match status" value="1"/>
</dbReference>
<dbReference type="SUPFAM" id="SSF55073">
    <property type="entry name" value="Nucleotide cyclase"/>
    <property type="match status" value="1"/>
</dbReference>
<dbReference type="Pfam" id="PF00990">
    <property type="entry name" value="GGDEF"/>
    <property type="match status" value="1"/>
</dbReference>
<comment type="caution">
    <text evidence="3">The sequence shown here is derived from an EMBL/GenBank/DDBJ whole genome shotgun (WGS) entry which is preliminary data.</text>
</comment>
<sequence>MDSPLECQLTDIVESIPAGFLMCDAQERIVACNSLYKKWFFPGMEDIVVLGMTFEELLRLFAAKSPSATDRMDADWIERRLAKRRRSDGPFEHRLADGRVLRTSEKRNEDGSTISIHVDMTELYGQKEAADRTSKQLQVILKSIDQGISMFDKDLDVVAFNPRFLELLDFPPELGDAATKFDDFIRYNAERGEYGDGDSDQQVRERVDLAKQFQPHLFERVRPDGSVVEIRGTPAPGGGMVTTYTDVTEHRRYEEALLKRDQELTEQNERFNAALDNMSQGLCLFDRNRRLLVCNRRYIELYDLPEELVKPGALFDDIVRFREQRGDQECSDPQSYLDEWKEIIESGEPGMKIQTLIGDRTIAVNHQPMPNGGWVSTHEDTTEIQRIQARLAHMAHHDSLTNLPNRTFLRERVEMAIPGIGRGQNFSIMCLDLDRFKHVNDTIGHPMGDKLLKAVADRLRNCVRETDTIARLGGDEFAILQISNDQPKAAKLTAQRICEVLAEPFDLDNHQVVIGTSVGIAVAPEDGVDPDQLIKNADMALYRAKNDGRGIYRFFEAEMDARMQIRRNLEIDLRKAFQKDEFELHYQPLVDLETDEITGFEALLRWSHPERGNVSPAEFIPVAEEIGLIVPLGEWVVRRACVDAAGWPTHTKVAVNLSPAQFRNDELVNTVFNALATSRIAPQRLELEITEHVLLQHNETTLAKLHALRDMGVRIAMDDFGTGYSSLSYLRSFPFDKIKIDRSFIKDLSNQEEADVIVKAVAGLSQDLGITATAEGVETENQREHVKAAGYSEMQGFLISPARPIDEINAEYFPQPTAGKKRRLA</sequence>
<evidence type="ECO:0000259" key="1">
    <source>
        <dbReference type="PROSITE" id="PS50883"/>
    </source>
</evidence>
<dbReference type="InterPro" id="IPR043128">
    <property type="entry name" value="Rev_trsase/Diguanyl_cyclase"/>
</dbReference>
<dbReference type="SUPFAM" id="SSF55785">
    <property type="entry name" value="PYP-like sensor domain (PAS domain)"/>
    <property type="match status" value="3"/>
</dbReference>
<dbReference type="Proteomes" id="UP001151234">
    <property type="component" value="Unassembled WGS sequence"/>
</dbReference>
<name>A0A9X3UM64_9HYPH</name>
<dbReference type="EMBL" id="JAPJZI010000001">
    <property type="protein sequence ID" value="MDA5400896.1"/>
    <property type="molecule type" value="Genomic_DNA"/>
</dbReference>
<accession>A0A9X3UM64</accession>
<dbReference type="Pfam" id="PF00563">
    <property type="entry name" value="EAL"/>
    <property type="match status" value="1"/>
</dbReference>
<feature type="domain" description="GGDEF" evidence="2">
    <location>
        <begin position="424"/>
        <end position="557"/>
    </location>
</feature>
<proteinExistence type="predicted"/>
<dbReference type="PROSITE" id="PS50883">
    <property type="entry name" value="EAL"/>
    <property type="match status" value="1"/>
</dbReference>
<evidence type="ECO:0000313" key="3">
    <source>
        <dbReference type="EMBL" id="MDA5400896.1"/>
    </source>
</evidence>
<dbReference type="CDD" id="cd01948">
    <property type="entry name" value="EAL"/>
    <property type="match status" value="1"/>
</dbReference>
<dbReference type="Gene3D" id="3.30.70.270">
    <property type="match status" value="1"/>
</dbReference>
<dbReference type="InterPro" id="IPR052155">
    <property type="entry name" value="Biofilm_reg_signaling"/>
</dbReference>
<dbReference type="GO" id="GO:0003824">
    <property type="term" value="F:catalytic activity"/>
    <property type="evidence" value="ECO:0007669"/>
    <property type="project" value="UniProtKB-ARBA"/>
</dbReference>
<keyword evidence="4" id="KW-1185">Reference proteome</keyword>
<dbReference type="Gene3D" id="3.20.20.450">
    <property type="entry name" value="EAL domain"/>
    <property type="match status" value="1"/>
</dbReference>
<dbReference type="PROSITE" id="PS50887">
    <property type="entry name" value="GGDEF"/>
    <property type="match status" value="1"/>
</dbReference>
<dbReference type="InterPro" id="IPR035965">
    <property type="entry name" value="PAS-like_dom_sf"/>
</dbReference>
<dbReference type="PANTHER" id="PTHR44757:SF2">
    <property type="entry name" value="BIOFILM ARCHITECTURE MAINTENANCE PROTEIN MBAA"/>
    <property type="match status" value="1"/>
</dbReference>
<dbReference type="AlphaFoldDB" id="A0A9X3UM64"/>
<dbReference type="CDD" id="cd01949">
    <property type="entry name" value="GGDEF"/>
    <property type="match status" value="1"/>
</dbReference>
<feature type="domain" description="EAL" evidence="1">
    <location>
        <begin position="566"/>
        <end position="816"/>
    </location>
</feature>
<dbReference type="SUPFAM" id="SSF141868">
    <property type="entry name" value="EAL domain-like"/>
    <property type="match status" value="1"/>
</dbReference>
<evidence type="ECO:0000259" key="2">
    <source>
        <dbReference type="PROSITE" id="PS50887"/>
    </source>
</evidence>
<reference evidence="3" key="1">
    <citation type="submission" date="2022-11" db="EMBL/GenBank/DDBJ databases">
        <title>Draft genome sequence of Hoeflea poritis E7-10 and Hoeflea prorocentri PM5-8, separated from scleractinian coral Porites lutea and marine dinoflagellate.</title>
        <authorList>
            <person name="Zhang G."/>
            <person name="Wei Q."/>
            <person name="Cai L."/>
        </authorList>
    </citation>
    <scope>NUCLEOTIDE SEQUENCE</scope>
    <source>
        <strain evidence="3">PM5-8</strain>
    </source>
</reference>
<dbReference type="Pfam" id="PF12860">
    <property type="entry name" value="PAS_7"/>
    <property type="match status" value="3"/>
</dbReference>
<dbReference type="SMART" id="SM00091">
    <property type="entry name" value="PAS"/>
    <property type="match status" value="3"/>
</dbReference>
<evidence type="ECO:0000313" key="4">
    <source>
        <dbReference type="Proteomes" id="UP001151234"/>
    </source>
</evidence>
<dbReference type="SMART" id="SM00052">
    <property type="entry name" value="EAL"/>
    <property type="match status" value="1"/>
</dbReference>
<dbReference type="NCBIfam" id="TIGR00254">
    <property type="entry name" value="GGDEF"/>
    <property type="match status" value="1"/>
</dbReference>
<dbReference type="SMART" id="SM00267">
    <property type="entry name" value="GGDEF"/>
    <property type="match status" value="1"/>
</dbReference>
<organism evidence="3 4">
    <name type="scientific">Hoeflea prorocentri</name>
    <dbReference type="NCBI Taxonomy" id="1922333"/>
    <lineage>
        <taxon>Bacteria</taxon>
        <taxon>Pseudomonadati</taxon>
        <taxon>Pseudomonadota</taxon>
        <taxon>Alphaproteobacteria</taxon>
        <taxon>Hyphomicrobiales</taxon>
        <taxon>Rhizobiaceae</taxon>
        <taxon>Hoeflea</taxon>
    </lineage>
</organism>
<dbReference type="Gene3D" id="3.30.450.20">
    <property type="entry name" value="PAS domain"/>
    <property type="match status" value="3"/>
</dbReference>
<dbReference type="RefSeq" id="WP_267992714.1">
    <property type="nucleotide sequence ID" value="NZ_JAPJZI010000001.1"/>
</dbReference>
<dbReference type="InterPro" id="IPR029787">
    <property type="entry name" value="Nucleotide_cyclase"/>
</dbReference>
<protein>
    <submittedName>
        <fullName evidence="3">PAS-domain containing protein</fullName>
    </submittedName>
</protein>
<dbReference type="InterPro" id="IPR001633">
    <property type="entry name" value="EAL_dom"/>
</dbReference>